<gene>
    <name evidence="4" type="ORF">HKW67_15835</name>
</gene>
<evidence type="ECO:0000313" key="5">
    <source>
        <dbReference type="Proteomes" id="UP000500938"/>
    </source>
</evidence>
<dbReference type="PANTHER" id="PTHR11851:SF224">
    <property type="entry name" value="PROCESSING PROTEASE"/>
    <property type="match status" value="1"/>
</dbReference>
<dbReference type="EMBL" id="CP053085">
    <property type="protein sequence ID" value="QJR36880.1"/>
    <property type="molecule type" value="Genomic_DNA"/>
</dbReference>
<dbReference type="InterPro" id="IPR007863">
    <property type="entry name" value="Peptidase_M16_C"/>
</dbReference>
<dbReference type="PANTHER" id="PTHR11851">
    <property type="entry name" value="METALLOPROTEASE"/>
    <property type="match status" value="1"/>
</dbReference>
<dbReference type="Proteomes" id="UP000500938">
    <property type="component" value="Chromosome"/>
</dbReference>
<evidence type="ECO:0000313" key="4">
    <source>
        <dbReference type="EMBL" id="QJR36880.1"/>
    </source>
</evidence>
<evidence type="ECO:0000259" key="2">
    <source>
        <dbReference type="Pfam" id="PF00675"/>
    </source>
</evidence>
<dbReference type="Gene3D" id="3.30.830.10">
    <property type="entry name" value="Metalloenzyme, LuxS/M16 peptidase-like"/>
    <property type="match status" value="2"/>
</dbReference>
<evidence type="ECO:0000256" key="1">
    <source>
        <dbReference type="SAM" id="MobiDB-lite"/>
    </source>
</evidence>
<reference evidence="4 5" key="1">
    <citation type="submission" date="2020-05" db="EMBL/GenBank/DDBJ databases">
        <title>Complete genome sequence of Gemmatimonas greenlandica TET16.</title>
        <authorList>
            <person name="Zeng Y."/>
        </authorList>
    </citation>
    <scope>NUCLEOTIDE SEQUENCE [LARGE SCALE GENOMIC DNA]</scope>
    <source>
        <strain evidence="4 5">TET16</strain>
    </source>
</reference>
<protein>
    <submittedName>
        <fullName evidence="4">Insulinase family protein</fullName>
    </submittedName>
</protein>
<dbReference type="KEGG" id="ggr:HKW67_15835"/>
<dbReference type="InterPro" id="IPR011249">
    <property type="entry name" value="Metalloenz_LuxS/M16"/>
</dbReference>
<dbReference type="RefSeq" id="WP_171226313.1">
    <property type="nucleotide sequence ID" value="NZ_CP053085.1"/>
</dbReference>
<dbReference type="InterPro" id="IPR011765">
    <property type="entry name" value="Pept_M16_N"/>
</dbReference>
<dbReference type="Pfam" id="PF00675">
    <property type="entry name" value="Peptidase_M16"/>
    <property type="match status" value="1"/>
</dbReference>
<name>A0A6M4IQ78_9BACT</name>
<accession>A0A6M4IQ78</accession>
<sequence>MTDTLDVPAQDSQSQEMPVAPPRPGAGTPSDYRFPHFSTRILANGLRLIVANVPAYPVVTTLAVIEAGATRDPRDYEGLAQLTTRALAEGTRDMNALQLTSRLEMLGTTLDTGADWDSAIVQITALSSRIDDAVAVLSEVLRYPAFPESELERMRGERLADLAQLRAEPRGLSDVFFSRLLYKPESRFARLAGGDEQSIMRLTRERVQAYHAEFYRPDSTALMMVGDIDIEHAVKLASAHFGDWTGKAPPVTEPMDAQRFPESRVHLVHKPDAPQSEVRVGHVAIPRLHEDYFPVVVMNAILGGLFSSRLNLNLREVHAYTYGAHSAFDWRRAASPFEISTAVETAVTADALREIALEFTRIREAPVSDAELSLATSYLVGVFPIRFETTAEVAGGLANVEIFRLPTNYFDTYRDRVRAVTAQDVLRVAQTHLDPSRLQVVVVGDATAIRPTVDALSLGPVTVYDPAAEDGAAAPVSPSSAS</sequence>
<dbReference type="InterPro" id="IPR050361">
    <property type="entry name" value="MPP/UQCRC_Complex"/>
</dbReference>
<organism evidence="4 5">
    <name type="scientific">Gemmatimonas groenlandica</name>
    <dbReference type="NCBI Taxonomy" id="2732249"/>
    <lineage>
        <taxon>Bacteria</taxon>
        <taxon>Pseudomonadati</taxon>
        <taxon>Gemmatimonadota</taxon>
        <taxon>Gemmatimonadia</taxon>
        <taxon>Gemmatimonadales</taxon>
        <taxon>Gemmatimonadaceae</taxon>
        <taxon>Gemmatimonas</taxon>
    </lineage>
</organism>
<dbReference type="AlphaFoldDB" id="A0A6M4IQ78"/>
<proteinExistence type="predicted"/>
<feature type="domain" description="Peptidase M16 N-terminal" evidence="2">
    <location>
        <begin position="55"/>
        <end position="169"/>
    </location>
</feature>
<dbReference type="GO" id="GO:0046872">
    <property type="term" value="F:metal ion binding"/>
    <property type="evidence" value="ECO:0007669"/>
    <property type="project" value="InterPro"/>
</dbReference>
<keyword evidence="5" id="KW-1185">Reference proteome</keyword>
<feature type="region of interest" description="Disordered" evidence="1">
    <location>
        <begin position="1"/>
        <end position="31"/>
    </location>
</feature>
<feature type="domain" description="Peptidase M16 C-terminal" evidence="3">
    <location>
        <begin position="202"/>
        <end position="375"/>
    </location>
</feature>
<dbReference type="Pfam" id="PF05193">
    <property type="entry name" value="Peptidase_M16_C"/>
    <property type="match status" value="1"/>
</dbReference>
<evidence type="ECO:0000259" key="3">
    <source>
        <dbReference type="Pfam" id="PF05193"/>
    </source>
</evidence>
<dbReference type="SUPFAM" id="SSF63411">
    <property type="entry name" value="LuxS/MPP-like metallohydrolase"/>
    <property type="match status" value="2"/>
</dbReference>